<dbReference type="Pfam" id="PF13191">
    <property type="entry name" value="AAA_16"/>
    <property type="match status" value="1"/>
</dbReference>
<evidence type="ECO:0000313" key="5">
    <source>
        <dbReference type="Proteomes" id="UP000468735"/>
    </source>
</evidence>
<keyword evidence="5" id="KW-1185">Reference proteome</keyword>
<dbReference type="PANTHER" id="PTHR16305">
    <property type="entry name" value="TESTICULAR SOLUBLE ADENYLYL CYCLASE"/>
    <property type="match status" value="1"/>
</dbReference>
<reference evidence="4 5" key="1">
    <citation type="submission" date="2019-09" db="EMBL/GenBank/DDBJ databases">
        <title>Actinomadura physcomitrii sp. nov., a novel actinomycete isolated from moss [Physcomitrium sphaericum (Ludw) Fuernr].</title>
        <authorList>
            <person name="Zhuang X."/>
            <person name="Liu C."/>
        </authorList>
    </citation>
    <scope>NUCLEOTIDE SEQUENCE [LARGE SCALE GENOMIC DNA]</scope>
    <source>
        <strain evidence="4 5">HMC1</strain>
    </source>
</reference>
<dbReference type="Proteomes" id="UP000468735">
    <property type="component" value="Unassembled WGS sequence"/>
</dbReference>
<accession>A0A6H9YFD9</accession>
<dbReference type="InterPro" id="IPR041664">
    <property type="entry name" value="AAA_16"/>
</dbReference>
<gene>
    <name evidence="4" type="ORF">F8566_44925</name>
</gene>
<dbReference type="CDD" id="cd06170">
    <property type="entry name" value="LuxR_C_like"/>
    <property type="match status" value="1"/>
</dbReference>
<keyword evidence="2" id="KW-0067">ATP-binding</keyword>
<proteinExistence type="predicted"/>
<dbReference type="InterPro" id="IPR000792">
    <property type="entry name" value="Tscrpt_reg_LuxR_C"/>
</dbReference>
<evidence type="ECO:0000313" key="4">
    <source>
        <dbReference type="EMBL" id="KAB2340339.1"/>
    </source>
</evidence>
<dbReference type="Gene3D" id="1.10.10.10">
    <property type="entry name" value="Winged helix-like DNA-binding domain superfamily/Winged helix DNA-binding domain"/>
    <property type="match status" value="1"/>
</dbReference>
<dbReference type="PROSITE" id="PS50043">
    <property type="entry name" value="HTH_LUXR_2"/>
    <property type="match status" value="1"/>
</dbReference>
<evidence type="ECO:0000256" key="1">
    <source>
        <dbReference type="ARBA" id="ARBA00022741"/>
    </source>
</evidence>
<dbReference type="InterPro" id="IPR036388">
    <property type="entry name" value="WH-like_DNA-bd_sf"/>
</dbReference>
<name>A0A6H9YFD9_9ACTN</name>
<evidence type="ECO:0000259" key="3">
    <source>
        <dbReference type="PROSITE" id="PS50043"/>
    </source>
</evidence>
<sequence>MVLITGGLASGKTELLGAVAEFANESGALLLTAAGARDEQRLQMGVMWQLLHSASLPPEVVDRATSLIRVEALDDDADDKAVRPTDTGQLHGLSALVLELARTRPVVISVDDVQFADHASLQVLLYLRRRMRSARIFMALTEWARPSLLRSVFHAEVVRRPHRRIMLGRVSRDGVAELVEHRLGATSRVELAPRCYQITGGNPLLVQALIEDHRAGAGAGETFRQALLDCLHRWDPDLIRVAIGLAVLNEHATPELVGGLLGMKPTTVTQMLAVLDGAGLLRSGRFRHPEIRTTVLYSLTTELATQLHARAAELLYEQGAEPIEVARHLVGADAVPGDWALRVLRQAAEQPLGSGDVELAGRSLELAIRECGDESERRCLRIALVRWAWRFNPAAAARHLPSLHDALRAGVLARHEAMPIIRHLLWNGDLQAATESLEALAVTAGRADARAVTELTFSYGWIYGSPLRLLAGKEAARPPAVRRGAIEDGLSGAEHVLQGSFLGDTIPEAGAIALLLLEYAGERRKALFWHETLLGEAERRGSTTWQAMLQAVRAAIALRQGKLLEADDQAKEALNALHPQSWGVLVGLPLCTRVLANTALHRHGKATELLDQLVPDAMFDTVFGLHYLHASGHHHLAAGRPLAALDDFERCGALMKEWDLDIPAAVPWRTDMAQAHLRLGSTGKARVLLTEQLGRLGPGPSDVRLRGITLRVKAAAGPVPERVLLLQEAVQLLERCDDHRELAYALADLSQAYREQGELSQARLTARRAEQEGKVCGATSLAALLSPGKPNSKPARPEHANGALILSDAERRVASLAASGHTNREIGRKLYVTVSTVEQHLTSAYRKLAITRRADLPMALAGEAETTAAEALAPA</sequence>
<dbReference type="PANTHER" id="PTHR16305:SF28">
    <property type="entry name" value="GUANYLATE CYCLASE DOMAIN-CONTAINING PROTEIN"/>
    <property type="match status" value="1"/>
</dbReference>
<feature type="domain" description="HTH luxR-type" evidence="3">
    <location>
        <begin position="799"/>
        <end position="864"/>
    </location>
</feature>
<protein>
    <submittedName>
        <fullName evidence="4">AAA family ATPase</fullName>
    </submittedName>
</protein>
<dbReference type="SMART" id="SM00421">
    <property type="entry name" value="HTH_LUXR"/>
    <property type="match status" value="1"/>
</dbReference>
<dbReference type="SUPFAM" id="SSF46894">
    <property type="entry name" value="C-terminal effector domain of the bipartite response regulators"/>
    <property type="match status" value="1"/>
</dbReference>
<dbReference type="AlphaFoldDB" id="A0A6H9YFD9"/>
<dbReference type="InterPro" id="IPR011990">
    <property type="entry name" value="TPR-like_helical_dom_sf"/>
</dbReference>
<dbReference type="GO" id="GO:0003677">
    <property type="term" value="F:DNA binding"/>
    <property type="evidence" value="ECO:0007669"/>
    <property type="project" value="InterPro"/>
</dbReference>
<dbReference type="GO" id="GO:0004016">
    <property type="term" value="F:adenylate cyclase activity"/>
    <property type="evidence" value="ECO:0007669"/>
    <property type="project" value="TreeGrafter"/>
</dbReference>
<dbReference type="GO" id="GO:0005524">
    <property type="term" value="F:ATP binding"/>
    <property type="evidence" value="ECO:0007669"/>
    <property type="project" value="UniProtKB-KW"/>
</dbReference>
<dbReference type="PRINTS" id="PR00038">
    <property type="entry name" value="HTHLUXR"/>
</dbReference>
<organism evidence="4 5">
    <name type="scientific">Actinomadura rudentiformis</name>
    <dbReference type="NCBI Taxonomy" id="359158"/>
    <lineage>
        <taxon>Bacteria</taxon>
        <taxon>Bacillati</taxon>
        <taxon>Actinomycetota</taxon>
        <taxon>Actinomycetes</taxon>
        <taxon>Streptosporangiales</taxon>
        <taxon>Thermomonosporaceae</taxon>
        <taxon>Actinomadura</taxon>
    </lineage>
</organism>
<comment type="caution">
    <text evidence="4">The sequence shown here is derived from an EMBL/GenBank/DDBJ whole genome shotgun (WGS) entry which is preliminary data.</text>
</comment>
<dbReference type="Gene3D" id="1.25.40.10">
    <property type="entry name" value="Tetratricopeptide repeat domain"/>
    <property type="match status" value="1"/>
</dbReference>
<dbReference type="GO" id="GO:0005737">
    <property type="term" value="C:cytoplasm"/>
    <property type="evidence" value="ECO:0007669"/>
    <property type="project" value="TreeGrafter"/>
</dbReference>
<dbReference type="SUPFAM" id="SSF52540">
    <property type="entry name" value="P-loop containing nucleoside triphosphate hydrolases"/>
    <property type="match status" value="1"/>
</dbReference>
<dbReference type="OrthoDB" id="3178131at2"/>
<dbReference type="PROSITE" id="PS00622">
    <property type="entry name" value="HTH_LUXR_1"/>
    <property type="match status" value="1"/>
</dbReference>
<dbReference type="EMBL" id="WBMT01000030">
    <property type="protein sequence ID" value="KAB2340339.1"/>
    <property type="molecule type" value="Genomic_DNA"/>
</dbReference>
<dbReference type="Pfam" id="PF00196">
    <property type="entry name" value="GerE"/>
    <property type="match status" value="1"/>
</dbReference>
<dbReference type="GO" id="GO:0006355">
    <property type="term" value="P:regulation of DNA-templated transcription"/>
    <property type="evidence" value="ECO:0007669"/>
    <property type="project" value="InterPro"/>
</dbReference>
<dbReference type="InterPro" id="IPR016032">
    <property type="entry name" value="Sig_transdc_resp-reg_C-effctor"/>
</dbReference>
<dbReference type="InterPro" id="IPR027417">
    <property type="entry name" value="P-loop_NTPase"/>
</dbReference>
<keyword evidence="1" id="KW-0547">Nucleotide-binding</keyword>
<evidence type="ECO:0000256" key="2">
    <source>
        <dbReference type="ARBA" id="ARBA00022840"/>
    </source>
</evidence>